<dbReference type="PANTHER" id="PTHR22550:SF18">
    <property type="entry name" value="VWFA DOMAIN-CONTAINING PROTEIN"/>
    <property type="match status" value="1"/>
</dbReference>
<feature type="transmembrane region" description="Helical" evidence="1">
    <location>
        <begin position="6"/>
        <end position="24"/>
    </location>
</feature>
<evidence type="ECO:0000256" key="1">
    <source>
        <dbReference type="SAM" id="Phobius"/>
    </source>
</evidence>
<reference evidence="4" key="2">
    <citation type="submission" date="2019-06" db="EMBL/GenBank/DDBJ databases">
        <title>AzeR, a transcriptional regulator that responds to azelaic acid in Pseudomonas nitroreducens.</title>
        <authorList>
            <person name="Bez C."/>
            <person name="Javvadi S.G."/>
            <person name="Bertani I."/>
            <person name="Devescovi G."/>
            <person name="Studholme D.J."/>
            <person name="Geller A."/>
            <person name="Levy A."/>
            <person name="Venturi V."/>
        </authorList>
    </citation>
    <scope>NUCLEOTIDE SEQUENCE [LARGE SCALE GENOMIC DNA]</scope>
    <source>
        <strain evidence="4">DSM 9128</strain>
    </source>
</reference>
<dbReference type="InterPro" id="IPR002035">
    <property type="entry name" value="VWF_A"/>
</dbReference>
<dbReference type="EMBL" id="VASG01000006">
    <property type="protein sequence ID" value="TLP71532.1"/>
    <property type="molecule type" value="Genomic_DNA"/>
</dbReference>
<dbReference type="SMART" id="SM00327">
    <property type="entry name" value="VWA"/>
    <property type="match status" value="1"/>
</dbReference>
<keyword evidence="1" id="KW-1133">Transmembrane helix</keyword>
<evidence type="ECO:0000313" key="4">
    <source>
        <dbReference type="Proteomes" id="UP000307510"/>
    </source>
</evidence>
<proteinExistence type="predicted"/>
<name>A0A5R8ZYM1_PSENT</name>
<reference evidence="3 4" key="1">
    <citation type="submission" date="2019-05" db="EMBL/GenBank/DDBJ databases">
        <authorList>
            <person name="Moore K."/>
            <person name="O'Neill P."/>
            <person name="Farbos A."/>
            <person name="Studholme D.J."/>
        </authorList>
    </citation>
    <scope>NUCLEOTIDE SEQUENCE [LARGE SCALE GENOMIC DNA]</scope>
    <source>
        <strain evidence="3 4">DSM 9128</strain>
    </source>
</reference>
<evidence type="ECO:0000313" key="3">
    <source>
        <dbReference type="EMBL" id="TLP71532.1"/>
    </source>
</evidence>
<protein>
    <submittedName>
        <fullName evidence="3">VWA domain-containing protein</fullName>
    </submittedName>
</protein>
<feature type="transmembrane region" description="Helical" evidence="1">
    <location>
        <begin position="294"/>
        <end position="316"/>
    </location>
</feature>
<keyword evidence="1" id="KW-0472">Membrane</keyword>
<evidence type="ECO:0000259" key="2">
    <source>
        <dbReference type="PROSITE" id="PS50234"/>
    </source>
</evidence>
<dbReference type="PROSITE" id="PS50234">
    <property type="entry name" value="VWFA"/>
    <property type="match status" value="1"/>
</dbReference>
<dbReference type="Gene3D" id="3.40.50.410">
    <property type="entry name" value="von Willebrand factor, type A domain"/>
    <property type="match status" value="1"/>
</dbReference>
<keyword evidence="1" id="KW-0812">Transmembrane</keyword>
<dbReference type="Proteomes" id="UP000307510">
    <property type="component" value="Unassembled WGS sequence"/>
</dbReference>
<sequence length="324" mass="35948">MWQLDYPWVLALWPLGLLAIWLLPEQRVARTALRVPFFTELRRIHRAAFGKAPARWQRWLNQLNWCLLLLALTRPAFYEPPRMLIEPVRDLVLAIDLSQSMATRDYRDANGRQLDRLAAVKQVLHDFIARRSGDRLALVVFGSGAYVQAPLTLDHKTLLRLLDDSAIGMAGADTAIGDAIGLSLRVLDGPAMRARQIVLLTDGSDNASAVPPERAVELAVQRGVVLQTIAIGDSRGQGAEKVDSARLQALAETTGGRFFRAEDRQALAGVYAELDRNAPHPQPRMGPRPRHEGFYWPLGLALLLTCCSHLLAAGALRLPSLRRT</sequence>
<gene>
    <name evidence="3" type="ORF">FEA48_22190</name>
</gene>
<comment type="caution">
    <text evidence="3">The sequence shown here is derived from an EMBL/GenBank/DDBJ whole genome shotgun (WGS) entry which is preliminary data.</text>
</comment>
<organism evidence="3 4">
    <name type="scientific">Pseudomonas nitroreducens</name>
    <dbReference type="NCBI Taxonomy" id="46680"/>
    <lineage>
        <taxon>Bacteria</taxon>
        <taxon>Pseudomonadati</taxon>
        <taxon>Pseudomonadota</taxon>
        <taxon>Gammaproteobacteria</taxon>
        <taxon>Pseudomonadales</taxon>
        <taxon>Pseudomonadaceae</taxon>
        <taxon>Pseudomonas</taxon>
    </lineage>
</organism>
<accession>A0A5R8ZYM1</accession>
<dbReference type="Pfam" id="PF00092">
    <property type="entry name" value="VWA"/>
    <property type="match status" value="1"/>
</dbReference>
<dbReference type="SUPFAM" id="SSF53300">
    <property type="entry name" value="vWA-like"/>
    <property type="match status" value="1"/>
</dbReference>
<dbReference type="InterPro" id="IPR036465">
    <property type="entry name" value="vWFA_dom_sf"/>
</dbReference>
<dbReference type="InterPro" id="IPR050768">
    <property type="entry name" value="UPF0353/GerABKA_families"/>
</dbReference>
<dbReference type="RefSeq" id="WP_138215717.1">
    <property type="nucleotide sequence ID" value="NZ_VASG01000006.1"/>
</dbReference>
<feature type="domain" description="VWFA" evidence="2">
    <location>
        <begin position="90"/>
        <end position="274"/>
    </location>
</feature>
<dbReference type="AlphaFoldDB" id="A0A5R8ZYM1"/>
<dbReference type="PANTHER" id="PTHR22550">
    <property type="entry name" value="SPORE GERMINATION PROTEIN"/>
    <property type="match status" value="1"/>
</dbReference>